<evidence type="ECO:0000313" key="2">
    <source>
        <dbReference type="EMBL" id="PWN19914.1"/>
    </source>
</evidence>
<keyword evidence="1" id="KW-0472">Membrane</keyword>
<keyword evidence="1" id="KW-0812">Transmembrane</keyword>
<dbReference type="AlphaFoldDB" id="A0A316U506"/>
<dbReference type="EMBL" id="KZ819329">
    <property type="protein sequence ID" value="PWN19914.1"/>
    <property type="molecule type" value="Genomic_DNA"/>
</dbReference>
<proteinExistence type="predicted"/>
<dbReference type="Proteomes" id="UP000245942">
    <property type="component" value="Unassembled WGS sequence"/>
</dbReference>
<gene>
    <name evidence="2" type="ORF">BCV69DRAFT_283443</name>
</gene>
<evidence type="ECO:0000256" key="1">
    <source>
        <dbReference type="SAM" id="Phobius"/>
    </source>
</evidence>
<protein>
    <submittedName>
        <fullName evidence="2">Uncharacterized protein</fullName>
    </submittedName>
</protein>
<sequence>MTNGLSILPPTPVLIINIALSLVAITPTPVLLALAGKLVNALLIALGVWEAHFKVSVMDPLIALKSDFLAWTPVAAIIALVSNIWSFSSKIIHVVWEWRRVLMVSIFALIAVTLEPDILGILATLIVDTVESTAEVVERTTSTFATGHSPHLGDSPSALTARRLLMPPVSEKYSRIPEDWYDKPLHLPTKDDDLRSIASKLEDLRAVVQGGQSLGRATHWKWIEDGTGLEACWIEKNLTHEEFTQDMAWENGASPPPVDWDARTNTLVYWCRSIFGIRIKASDDLIPALQTLYPRRPIRPRHAYCFYTRHRDVLPLARAIKKPHRVGLVFVKEVALWTSVHKAEWLTVRRAAETCRLGKDLNSSNKYVESIRISIRVLRIREQSLKWQVAAYEERLRSQEFV</sequence>
<organism evidence="2 3">
    <name type="scientific">Pseudomicrostroma glucosiphilum</name>
    <dbReference type="NCBI Taxonomy" id="1684307"/>
    <lineage>
        <taxon>Eukaryota</taxon>
        <taxon>Fungi</taxon>
        <taxon>Dikarya</taxon>
        <taxon>Basidiomycota</taxon>
        <taxon>Ustilaginomycotina</taxon>
        <taxon>Exobasidiomycetes</taxon>
        <taxon>Microstromatales</taxon>
        <taxon>Microstromatales incertae sedis</taxon>
        <taxon>Pseudomicrostroma</taxon>
    </lineage>
</organism>
<accession>A0A316U506</accession>
<name>A0A316U506_9BASI</name>
<keyword evidence="3" id="KW-1185">Reference proteome</keyword>
<evidence type="ECO:0000313" key="3">
    <source>
        <dbReference type="Proteomes" id="UP000245942"/>
    </source>
</evidence>
<feature type="transmembrane region" description="Helical" evidence="1">
    <location>
        <begin position="69"/>
        <end position="89"/>
    </location>
</feature>
<reference evidence="2 3" key="1">
    <citation type="journal article" date="2018" name="Mol. Biol. Evol.">
        <title>Broad Genomic Sampling Reveals a Smut Pathogenic Ancestry of the Fungal Clade Ustilaginomycotina.</title>
        <authorList>
            <person name="Kijpornyongpan T."/>
            <person name="Mondo S.J."/>
            <person name="Barry K."/>
            <person name="Sandor L."/>
            <person name="Lee J."/>
            <person name="Lipzen A."/>
            <person name="Pangilinan J."/>
            <person name="LaButti K."/>
            <person name="Hainaut M."/>
            <person name="Henrissat B."/>
            <person name="Grigoriev I.V."/>
            <person name="Spatafora J.W."/>
            <person name="Aime M.C."/>
        </authorList>
    </citation>
    <scope>NUCLEOTIDE SEQUENCE [LARGE SCALE GENOMIC DNA]</scope>
    <source>
        <strain evidence="2 3">MCA 4718</strain>
    </source>
</reference>
<dbReference type="GeneID" id="37014445"/>
<feature type="transmembrane region" description="Helical" evidence="1">
    <location>
        <begin position="101"/>
        <end position="127"/>
    </location>
</feature>
<dbReference type="RefSeq" id="XP_025347074.1">
    <property type="nucleotide sequence ID" value="XM_025492711.1"/>
</dbReference>
<keyword evidence="1" id="KW-1133">Transmembrane helix</keyword>
<feature type="transmembrane region" description="Helical" evidence="1">
    <location>
        <begin position="6"/>
        <end position="25"/>
    </location>
</feature>